<evidence type="ECO:0000313" key="2">
    <source>
        <dbReference type="EMBL" id="QEG20973.1"/>
    </source>
</evidence>
<dbReference type="AlphaFoldDB" id="A0A5B9PD70"/>
<dbReference type="KEGG" id="mff:MFFC18_08240"/>
<feature type="transmembrane region" description="Helical" evidence="1">
    <location>
        <begin position="12"/>
        <end position="32"/>
    </location>
</feature>
<sequence length="36" mass="4008">MPYSISPDICQQGFAMICCFFTIIAVFASYVLTLRG</sequence>
<accession>A0A5B9PD70</accession>
<protein>
    <submittedName>
        <fullName evidence="2">Uncharacterized protein</fullName>
    </submittedName>
</protein>
<evidence type="ECO:0000256" key="1">
    <source>
        <dbReference type="SAM" id="Phobius"/>
    </source>
</evidence>
<keyword evidence="1" id="KW-0472">Membrane</keyword>
<gene>
    <name evidence="2" type="ORF">MFFC18_08240</name>
</gene>
<evidence type="ECO:0000313" key="3">
    <source>
        <dbReference type="Proteomes" id="UP000322214"/>
    </source>
</evidence>
<organism evidence="2 3">
    <name type="scientific">Mariniblastus fucicola</name>
    <dbReference type="NCBI Taxonomy" id="980251"/>
    <lineage>
        <taxon>Bacteria</taxon>
        <taxon>Pseudomonadati</taxon>
        <taxon>Planctomycetota</taxon>
        <taxon>Planctomycetia</taxon>
        <taxon>Pirellulales</taxon>
        <taxon>Pirellulaceae</taxon>
        <taxon>Mariniblastus</taxon>
    </lineage>
</organism>
<keyword evidence="1" id="KW-1133">Transmembrane helix</keyword>
<name>A0A5B9PD70_9BACT</name>
<dbReference type="STRING" id="980251.GCA_001642875_02876"/>
<reference evidence="2 3" key="1">
    <citation type="submission" date="2019-08" db="EMBL/GenBank/DDBJ databases">
        <title>Deep-cultivation of Planctomycetes and their phenomic and genomic characterization uncovers novel biology.</title>
        <authorList>
            <person name="Wiegand S."/>
            <person name="Jogler M."/>
            <person name="Boedeker C."/>
            <person name="Pinto D."/>
            <person name="Vollmers J."/>
            <person name="Rivas-Marin E."/>
            <person name="Kohn T."/>
            <person name="Peeters S.H."/>
            <person name="Heuer A."/>
            <person name="Rast P."/>
            <person name="Oberbeckmann S."/>
            <person name="Bunk B."/>
            <person name="Jeske O."/>
            <person name="Meyerdierks A."/>
            <person name="Storesund J.E."/>
            <person name="Kallscheuer N."/>
            <person name="Luecker S."/>
            <person name="Lage O.M."/>
            <person name="Pohl T."/>
            <person name="Merkel B.J."/>
            <person name="Hornburger P."/>
            <person name="Mueller R.-W."/>
            <person name="Bruemmer F."/>
            <person name="Labrenz M."/>
            <person name="Spormann A.M."/>
            <person name="Op den Camp H."/>
            <person name="Overmann J."/>
            <person name="Amann R."/>
            <person name="Jetten M.S.M."/>
            <person name="Mascher T."/>
            <person name="Medema M.H."/>
            <person name="Devos D.P."/>
            <person name="Kaster A.-K."/>
            <person name="Ovreas L."/>
            <person name="Rohde M."/>
            <person name="Galperin M.Y."/>
            <person name="Jogler C."/>
        </authorList>
    </citation>
    <scope>NUCLEOTIDE SEQUENCE [LARGE SCALE GENOMIC DNA]</scope>
    <source>
        <strain evidence="2 3">FC18</strain>
    </source>
</reference>
<keyword evidence="3" id="KW-1185">Reference proteome</keyword>
<dbReference type="Proteomes" id="UP000322214">
    <property type="component" value="Chromosome"/>
</dbReference>
<dbReference type="EMBL" id="CP042912">
    <property type="protein sequence ID" value="QEG20973.1"/>
    <property type="molecule type" value="Genomic_DNA"/>
</dbReference>
<keyword evidence="1" id="KW-0812">Transmembrane</keyword>
<proteinExistence type="predicted"/>